<evidence type="ECO:0000256" key="15">
    <source>
        <dbReference type="ARBA" id="ARBA00062744"/>
    </source>
</evidence>
<dbReference type="Ensembl" id="ENSUMAT00000019663.1">
    <property type="protein sequence ID" value="ENSUMAP00000016620.1"/>
    <property type="gene ID" value="ENSUMAG00000012210.1"/>
</dbReference>
<keyword evidence="13" id="KW-0539">Nucleus</keyword>
<dbReference type="PROSITE" id="PS50923">
    <property type="entry name" value="SUSHI"/>
    <property type="match status" value="1"/>
</dbReference>
<evidence type="ECO:0000256" key="5">
    <source>
        <dbReference type="ARBA" id="ARBA00022659"/>
    </source>
</evidence>
<dbReference type="SMART" id="SM00032">
    <property type="entry name" value="CCP"/>
    <property type="match status" value="1"/>
</dbReference>
<dbReference type="GO" id="GO:0005576">
    <property type="term" value="C:extracellular region"/>
    <property type="evidence" value="ECO:0007669"/>
    <property type="project" value="UniProtKB-SubCell"/>
</dbReference>
<evidence type="ECO:0000256" key="19">
    <source>
        <dbReference type="SAM" id="Phobius"/>
    </source>
</evidence>
<accession>A0A452U794</accession>
<keyword evidence="9 19" id="KW-0472">Membrane</keyword>
<evidence type="ECO:0000256" key="14">
    <source>
        <dbReference type="ARBA" id="ARBA00046292"/>
    </source>
</evidence>
<dbReference type="GO" id="GO:0009986">
    <property type="term" value="C:cell surface"/>
    <property type="evidence" value="ECO:0007669"/>
    <property type="project" value="UniProtKB-SubCell"/>
</dbReference>
<dbReference type="GO" id="GO:0031410">
    <property type="term" value="C:cytoplasmic vesicle"/>
    <property type="evidence" value="ECO:0007669"/>
    <property type="project" value="UniProtKB-ARBA"/>
</dbReference>
<evidence type="ECO:0000256" key="13">
    <source>
        <dbReference type="ARBA" id="ARBA00023242"/>
    </source>
</evidence>
<keyword evidence="11" id="KW-0675">Receptor</keyword>
<comment type="caution">
    <text evidence="17">Lacks conserved residue(s) required for the propagation of feature annotation.</text>
</comment>
<dbReference type="Pfam" id="PF00084">
    <property type="entry name" value="Sushi"/>
    <property type="match status" value="1"/>
</dbReference>
<dbReference type="GO" id="GO:0042010">
    <property type="term" value="F:interleukin-15 receptor activity"/>
    <property type="evidence" value="ECO:0007669"/>
    <property type="project" value="InterPro"/>
</dbReference>
<keyword evidence="5 17" id="KW-0768">Sushi</keyword>
<keyword evidence="6 19" id="KW-0812">Transmembrane</keyword>
<evidence type="ECO:0000256" key="6">
    <source>
        <dbReference type="ARBA" id="ARBA00022692"/>
    </source>
</evidence>
<keyword evidence="12" id="KW-0325">Glycoprotein</keyword>
<evidence type="ECO:0000256" key="2">
    <source>
        <dbReference type="ARBA" id="ARBA00004241"/>
    </source>
</evidence>
<name>A0A452U794_URSMA</name>
<gene>
    <name evidence="21" type="primary">IL15RA</name>
</gene>
<dbReference type="InterPro" id="IPR042372">
    <property type="entry name" value="IL15RA"/>
</dbReference>
<dbReference type="AlphaFoldDB" id="A0A452U794"/>
<evidence type="ECO:0000256" key="1">
    <source>
        <dbReference type="ARBA" id="ARBA00004239"/>
    </source>
</evidence>
<dbReference type="GO" id="GO:0031965">
    <property type="term" value="C:nuclear membrane"/>
    <property type="evidence" value="ECO:0007669"/>
    <property type="project" value="UniProtKB-SubCell"/>
</dbReference>
<keyword evidence="4" id="KW-0597">Phosphoprotein</keyword>
<proteinExistence type="predicted"/>
<comment type="subcellular location">
    <subcellularLocation>
        <location evidence="2">Cell surface</location>
    </subcellularLocation>
    <subcellularLocation>
        <location evidence="14">Nucleus membrane</location>
        <topology evidence="14">Single-pass type I membrane protein</topology>
    </subcellularLocation>
    <subcellularLocation>
        <location evidence="1">Secreted</location>
        <location evidence="1">Extracellular space</location>
    </subcellularLocation>
</comment>
<comment type="subunit">
    <text evidence="15">The interleukin-15 receptor IL15R is a heterotrimer of IL15RA, IL2RB and IL2RG. IL15RA also self-associates. Interacts with SYK.</text>
</comment>
<evidence type="ECO:0000259" key="20">
    <source>
        <dbReference type="PROSITE" id="PS50923"/>
    </source>
</evidence>
<reference evidence="21" key="1">
    <citation type="submission" date="2019-03" db="UniProtKB">
        <authorList>
            <consortium name="Ensembl"/>
        </authorList>
    </citation>
    <scope>IDENTIFICATION</scope>
</reference>
<dbReference type="SUPFAM" id="SSF57535">
    <property type="entry name" value="Complement control module/SCR domain"/>
    <property type="match status" value="1"/>
</dbReference>
<feature type="compositionally biased region" description="Polar residues" evidence="18">
    <location>
        <begin position="175"/>
        <end position="185"/>
    </location>
</feature>
<evidence type="ECO:0000256" key="18">
    <source>
        <dbReference type="SAM" id="MobiDB-lite"/>
    </source>
</evidence>
<evidence type="ECO:0000256" key="4">
    <source>
        <dbReference type="ARBA" id="ARBA00022553"/>
    </source>
</evidence>
<feature type="region of interest" description="Disordered" evidence="18">
    <location>
        <begin position="240"/>
        <end position="277"/>
    </location>
</feature>
<feature type="transmembrane region" description="Helical" evidence="19">
    <location>
        <begin position="196"/>
        <end position="217"/>
    </location>
</feature>
<dbReference type="GeneTree" id="ENSGT00390000000121"/>
<evidence type="ECO:0000256" key="10">
    <source>
        <dbReference type="ARBA" id="ARBA00023157"/>
    </source>
</evidence>
<evidence type="ECO:0000256" key="16">
    <source>
        <dbReference type="ARBA" id="ARBA00069591"/>
    </source>
</evidence>
<dbReference type="Gene3D" id="2.20.28.230">
    <property type="match status" value="1"/>
</dbReference>
<evidence type="ECO:0000256" key="12">
    <source>
        <dbReference type="ARBA" id="ARBA00023180"/>
    </source>
</evidence>
<evidence type="ECO:0000256" key="7">
    <source>
        <dbReference type="ARBA" id="ARBA00022729"/>
    </source>
</evidence>
<dbReference type="PANTHER" id="PTHR15060">
    <property type="entry name" value="INTERLEUKIN-15 RECEPTOR SUBUNIT ALPHA"/>
    <property type="match status" value="1"/>
</dbReference>
<keyword evidence="8 19" id="KW-1133">Transmembrane helix</keyword>
<dbReference type="PANTHER" id="PTHR15060:SF0">
    <property type="entry name" value="INTERLEUKIN-15 RECEPTOR SUBUNIT ALPHA"/>
    <property type="match status" value="1"/>
</dbReference>
<keyword evidence="7" id="KW-0732">Signal</keyword>
<evidence type="ECO:0000256" key="9">
    <source>
        <dbReference type="ARBA" id="ARBA00023136"/>
    </source>
</evidence>
<evidence type="ECO:0000256" key="3">
    <source>
        <dbReference type="ARBA" id="ARBA00022525"/>
    </source>
</evidence>
<evidence type="ECO:0000256" key="17">
    <source>
        <dbReference type="PROSITE-ProRule" id="PRU00302"/>
    </source>
</evidence>
<dbReference type="FunFam" id="2.20.28.230:FF:000001">
    <property type="entry name" value="Interleukin 15 receptor subunit alpha"/>
    <property type="match status" value="1"/>
</dbReference>
<feature type="domain" description="Sushi" evidence="20">
    <location>
        <begin position="56"/>
        <end position="120"/>
    </location>
</feature>
<evidence type="ECO:0000256" key="11">
    <source>
        <dbReference type="ARBA" id="ARBA00023170"/>
    </source>
</evidence>
<dbReference type="GO" id="GO:0005886">
    <property type="term" value="C:plasma membrane"/>
    <property type="evidence" value="ECO:0007669"/>
    <property type="project" value="UniProtKB-ARBA"/>
</dbReference>
<evidence type="ECO:0000256" key="8">
    <source>
        <dbReference type="ARBA" id="ARBA00022989"/>
    </source>
</evidence>
<evidence type="ECO:0000313" key="21">
    <source>
        <dbReference type="Ensembl" id="ENSUMAP00000016620"/>
    </source>
</evidence>
<keyword evidence="3" id="KW-0964">Secreted</keyword>
<dbReference type="InterPro" id="IPR035976">
    <property type="entry name" value="Sushi/SCR/CCP_sf"/>
</dbReference>
<protein>
    <recommendedName>
        <fullName evidence="16">Interleukin-15 receptor subunit alpha</fullName>
    </recommendedName>
</protein>
<organism evidence="21">
    <name type="scientific">Ursus maritimus</name>
    <name type="common">Polar bear</name>
    <name type="synonym">Thalarctos maritimus</name>
    <dbReference type="NCBI Taxonomy" id="29073"/>
    <lineage>
        <taxon>Eukaryota</taxon>
        <taxon>Metazoa</taxon>
        <taxon>Chordata</taxon>
        <taxon>Craniata</taxon>
        <taxon>Vertebrata</taxon>
        <taxon>Euteleostomi</taxon>
        <taxon>Mammalia</taxon>
        <taxon>Eutheria</taxon>
        <taxon>Laurasiatheria</taxon>
        <taxon>Carnivora</taxon>
        <taxon>Caniformia</taxon>
        <taxon>Ursidae</taxon>
        <taxon>Ursus</taxon>
    </lineage>
</organism>
<sequence>TFSTCLESRAYPKGPLGKPDPGCKGTKCRPSCPGEHLLNKLKCVHLSCLICTLAGITCPPPTSVEHADIRVKSYKVSSRERYTCNSGFKRKAGTSSLTECVLNETTNVAHWTIPNLKCIKPAFTSKSDTTVATKPAVVPGSRLMPSKPPATGTTGPIGKEPSRAPPQATAKASEHTPSASQETPGTYSYNSGTVTAAIFTPVAVLSVMCVVLLLVCYQKSRQTLQTPSVEMEHMEVMPMTRGTDSREDDAENHPHDLGHSRGRLRAAEGGAKAPTLP</sequence>
<dbReference type="InterPro" id="IPR000436">
    <property type="entry name" value="Sushi_SCR_CCP_dom"/>
</dbReference>
<feature type="region of interest" description="Disordered" evidence="18">
    <location>
        <begin position="134"/>
        <end position="185"/>
    </location>
</feature>
<keyword evidence="10" id="KW-1015">Disulfide bond</keyword>
<dbReference type="CDD" id="cd00033">
    <property type="entry name" value="CCP"/>
    <property type="match status" value="1"/>
</dbReference>